<dbReference type="GO" id="GO:0006355">
    <property type="term" value="P:regulation of DNA-templated transcription"/>
    <property type="evidence" value="ECO:0007669"/>
    <property type="project" value="InterPro"/>
</dbReference>
<feature type="coiled-coil region" evidence="9">
    <location>
        <begin position="34"/>
        <end position="100"/>
    </location>
</feature>
<evidence type="ECO:0000313" key="12">
    <source>
        <dbReference type="WBParaSite" id="jg11832"/>
    </source>
</evidence>
<evidence type="ECO:0000256" key="4">
    <source>
        <dbReference type="ARBA" id="ARBA00022490"/>
    </source>
</evidence>
<dbReference type="Proteomes" id="UP000887574">
    <property type="component" value="Unplaced"/>
</dbReference>
<dbReference type="GO" id="GO:0030015">
    <property type="term" value="C:CCR4-NOT core complex"/>
    <property type="evidence" value="ECO:0007669"/>
    <property type="project" value="InterPro"/>
</dbReference>
<organism evidence="11 12">
    <name type="scientific">Ditylenchus dipsaci</name>
    <dbReference type="NCBI Taxonomy" id="166011"/>
    <lineage>
        <taxon>Eukaryota</taxon>
        <taxon>Metazoa</taxon>
        <taxon>Ecdysozoa</taxon>
        <taxon>Nematoda</taxon>
        <taxon>Chromadorea</taxon>
        <taxon>Rhabditida</taxon>
        <taxon>Tylenchina</taxon>
        <taxon>Tylenchomorpha</taxon>
        <taxon>Sphaerularioidea</taxon>
        <taxon>Anguinidae</taxon>
        <taxon>Anguininae</taxon>
        <taxon>Ditylenchus</taxon>
    </lineage>
</organism>
<keyword evidence="5" id="KW-0678">Repressor</keyword>
<dbReference type="GO" id="GO:0005634">
    <property type="term" value="C:nucleus"/>
    <property type="evidence" value="ECO:0007669"/>
    <property type="project" value="UniProtKB-SubCell"/>
</dbReference>
<feature type="coiled-coil region" evidence="9">
    <location>
        <begin position="125"/>
        <end position="152"/>
    </location>
</feature>
<evidence type="ECO:0000256" key="7">
    <source>
        <dbReference type="ARBA" id="ARBA00023163"/>
    </source>
</evidence>
<sequence length="380" mass="44078">MSQKIKLLNEINKCFKKVEEGFKIFEEIMEKLAKANSNNQRKKFEDDLKKEIKKLQRLRGQIRMWHSSRDIKDKDGLAKYRQLIEQRMELFKEIERKNKTKPYSKRGLAVEDEIDPKEKEKNEAIEWLNCRIRSLCEKIDKAESKLEILTTASEVTGCDHRKLSIYLNEEELKGHIEQPIEDYINGLDTDTDCILADLDSCLADIYEELDIASHIPQLAVHTSFLADDESQIEPESIQAQPDFTYIDPSAQNLAIVSQQLKPASSPVTIWSLVRNENEGLPQTPVKSAWYDVAASALPRSNETPFAEKRFVMARHIHFLCMLIRRYRMLSKRYPSNKKYAVYYFAFMNFLLTRLMNMAAAATAGSQTRDTVTMKVGNLFY</sequence>
<evidence type="ECO:0000256" key="6">
    <source>
        <dbReference type="ARBA" id="ARBA00023015"/>
    </source>
</evidence>
<evidence type="ECO:0000256" key="1">
    <source>
        <dbReference type="ARBA" id="ARBA00004123"/>
    </source>
</evidence>
<dbReference type="AlphaFoldDB" id="A0A915CRD7"/>
<dbReference type="WBParaSite" id="jg11832">
    <property type="protein sequence ID" value="jg11832"/>
    <property type="gene ID" value="jg11832"/>
</dbReference>
<keyword evidence="9" id="KW-0175">Coiled coil</keyword>
<reference evidence="12" key="1">
    <citation type="submission" date="2022-11" db="UniProtKB">
        <authorList>
            <consortium name="WormBaseParasite"/>
        </authorList>
    </citation>
    <scope>IDENTIFICATION</scope>
</reference>
<evidence type="ECO:0000313" key="11">
    <source>
        <dbReference type="Proteomes" id="UP000887574"/>
    </source>
</evidence>
<protein>
    <submittedName>
        <fullName evidence="12">CCR4-Not complex component Not N-terminal domain-containing protein</fullName>
    </submittedName>
</protein>
<keyword evidence="7" id="KW-0804">Transcription</keyword>
<feature type="domain" description="CCR4-Not complex component Not N-terminal" evidence="10">
    <location>
        <begin position="5"/>
        <end position="177"/>
    </location>
</feature>
<proteinExistence type="inferred from homology"/>
<dbReference type="Pfam" id="PF04065">
    <property type="entry name" value="Not3"/>
    <property type="match status" value="1"/>
</dbReference>
<keyword evidence="8" id="KW-0539">Nucleus</keyword>
<dbReference type="InterPro" id="IPR040168">
    <property type="entry name" value="Not2/3/5"/>
</dbReference>
<evidence type="ECO:0000256" key="3">
    <source>
        <dbReference type="ARBA" id="ARBA00007682"/>
    </source>
</evidence>
<comment type="subcellular location">
    <subcellularLocation>
        <location evidence="2">Cytoplasm</location>
    </subcellularLocation>
    <subcellularLocation>
        <location evidence="1">Nucleus</location>
    </subcellularLocation>
</comment>
<keyword evidence="11" id="KW-1185">Reference proteome</keyword>
<evidence type="ECO:0000259" key="10">
    <source>
        <dbReference type="Pfam" id="PF04065"/>
    </source>
</evidence>
<evidence type="ECO:0000256" key="9">
    <source>
        <dbReference type="SAM" id="Coils"/>
    </source>
</evidence>
<comment type="similarity">
    <text evidence="3">Belongs to the CNOT2/3/5 family.</text>
</comment>
<dbReference type="InterPro" id="IPR007207">
    <property type="entry name" value="Not_N"/>
</dbReference>
<evidence type="ECO:0000256" key="8">
    <source>
        <dbReference type="ARBA" id="ARBA00023242"/>
    </source>
</evidence>
<dbReference type="GO" id="GO:0005737">
    <property type="term" value="C:cytoplasm"/>
    <property type="evidence" value="ECO:0007669"/>
    <property type="project" value="UniProtKB-SubCell"/>
</dbReference>
<keyword evidence="4" id="KW-0963">Cytoplasm</keyword>
<accession>A0A915CRD7</accession>
<dbReference type="PANTHER" id="PTHR23326">
    <property type="entry name" value="CCR4 NOT-RELATED"/>
    <property type="match status" value="1"/>
</dbReference>
<name>A0A915CRD7_9BILA</name>
<evidence type="ECO:0000256" key="5">
    <source>
        <dbReference type="ARBA" id="ARBA00022491"/>
    </source>
</evidence>
<evidence type="ECO:0000256" key="2">
    <source>
        <dbReference type="ARBA" id="ARBA00004496"/>
    </source>
</evidence>
<keyword evidence="6" id="KW-0805">Transcription regulation</keyword>